<sequence length="52" mass="5844">MKWRLTGGSLLGNADQGRGTPEKARREEGVKMGGAQEGRQFRKKDKRERSPT</sequence>
<feature type="region of interest" description="Disordered" evidence="1">
    <location>
        <begin position="1"/>
        <end position="52"/>
    </location>
</feature>
<dbReference type="KEGG" id="pfaa:MM59RIKEN_16180"/>
<reference evidence="2" key="1">
    <citation type="submission" date="2020-09" db="EMBL/GenBank/DDBJ databases">
        <title>New species isolated from human feces.</title>
        <authorList>
            <person name="Kitahara M."/>
            <person name="Shigeno Y."/>
            <person name="Shime M."/>
            <person name="Matsumoto Y."/>
            <person name="Nakamura S."/>
            <person name="Motooka D."/>
            <person name="Fukuoka S."/>
            <person name="Nishikawa H."/>
            <person name="Benno Y."/>
        </authorList>
    </citation>
    <scope>NUCLEOTIDE SEQUENCE</scope>
    <source>
        <strain evidence="2">MM59</strain>
    </source>
</reference>
<evidence type="ECO:0000256" key="1">
    <source>
        <dbReference type="SAM" id="MobiDB-lite"/>
    </source>
</evidence>
<feature type="compositionally biased region" description="Basic and acidic residues" evidence="1">
    <location>
        <begin position="20"/>
        <end position="30"/>
    </location>
</feature>
<evidence type="ECO:0000313" key="3">
    <source>
        <dbReference type="Proteomes" id="UP000679848"/>
    </source>
</evidence>
<dbReference type="EMBL" id="AP023420">
    <property type="protein sequence ID" value="BCK84299.1"/>
    <property type="molecule type" value="Genomic_DNA"/>
</dbReference>
<evidence type="ECO:0000313" key="2">
    <source>
        <dbReference type="EMBL" id="BCK84299.1"/>
    </source>
</evidence>
<organism evidence="2 3">
    <name type="scientific">Pusillibacter faecalis</name>
    <dbReference type="NCBI Taxonomy" id="2714358"/>
    <lineage>
        <taxon>Bacteria</taxon>
        <taxon>Bacillati</taxon>
        <taxon>Bacillota</taxon>
        <taxon>Clostridia</taxon>
        <taxon>Eubacteriales</taxon>
        <taxon>Oscillospiraceae</taxon>
        <taxon>Pusillibacter</taxon>
    </lineage>
</organism>
<gene>
    <name evidence="2" type="ORF">MM59RIKEN_16180</name>
</gene>
<proteinExistence type="predicted"/>
<name>A0A810Q7P8_9FIRM</name>
<dbReference type="Proteomes" id="UP000679848">
    <property type="component" value="Chromosome"/>
</dbReference>
<keyword evidence="3" id="KW-1185">Reference proteome</keyword>
<dbReference type="AlphaFoldDB" id="A0A810Q7P8"/>
<accession>A0A810Q7P8</accession>
<protein>
    <submittedName>
        <fullName evidence="2">Uncharacterized protein</fullName>
    </submittedName>
</protein>